<dbReference type="Gene3D" id="3.40.630.10">
    <property type="entry name" value="Zn peptidases"/>
    <property type="match status" value="1"/>
</dbReference>
<dbReference type="SUPFAM" id="SSF53187">
    <property type="entry name" value="Zn-dependent exopeptidases"/>
    <property type="match status" value="1"/>
</dbReference>
<comment type="cofactor">
    <cofactor evidence="1">
        <name>Zn(2+)</name>
        <dbReference type="ChEBI" id="CHEBI:29105"/>
    </cofactor>
</comment>
<dbReference type="AlphaFoldDB" id="A0A327QL41"/>
<feature type="chain" id="PRO_5016250346" evidence="8">
    <location>
        <begin position="19"/>
        <end position="830"/>
    </location>
</feature>
<evidence type="ECO:0000259" key="9">
    <source>
        <dbReference type="PROSITE" id="PS52035"/>
    </source>
</evidence>
<dbReference type="GO" id="GO:0008270">
    <property type="term" value="F:zinc ion binding"/>
    <property type="evidence" value="ECO:0007669"/>
    <property type="project" value="InterPro"/>
</dbReference>
<organism evidence="10 11">
    <name type="scientific">Chitinophaga skermanii</name>
    <dbReference type="NCBI Taxonomy" id="331697"/>
    <lineage>
        <taxon>Bacteria</taxon>
        <taxon>Pseudomonadati</taxon>
        <taxon>Bacteroidota</taxon>
        <taxon>Chitinophagia</taxon>
        <taxon>Chitinophagales</taxon>
        <taxon>Chitinophagaceae</taxon>
        <taxon>Chitinophaga</taxon>
    </lineage>
</organism>
<dbReference type="EMBL" id="QLLL01000004">
    <property type="protein sequence ID" value="RAJ05259.1"/>
    <property type="molecule type" value="Genomic_DNA"/>
</dbReference>
<keyword evidence="11" id="KW-1185">Reference proteome</keyword>
<dbReference type="SMART" id="SM00631">
    <property type="entry name" value="Zn_pept"/>
    <property type="match status" value="1"/>
</dbReference>
<dbReference type="InterPro" id="IPR000834">
    <property type="entry name" value="Peptidase_M14"/>
</dbReference>
<keyword evidence="5" id="KW-0862">Zinc</keyword>
<keyword evidence="8" id="KW-0732">Signal</keyword>
<dbReference type="Pfam" id="PF00246">
    <property type="entry name" value="Peptidase_M14"/>
    <property type="match status" value="1"/>
</dbReference>
<evidence type="ECO:0000256" key="2">
    <source>
        <dbReference type="ARBA" id="ARBA00005988"/>
    </source>
</evidence>
<dbReference type="CDD" id="cd06238">
    <property type="entry name" value="M14-like"/>
    <property type="match status" value="1"/>
</dbReference>
<proteinExistence type="inferred from homology"/>
<comment type="similarity">
    <text evidence="2 7">Belongs to the peptidase M14 family.</text>
</comment>
<reference evidence="10 11" key="1">
    <citation type="submission" date="2018-06" db="EMBL/GenBank/DDBJ databases">
        <title>Genomic Encyclopedia of Archaeal and Bacterial Type Strains, Phase II (KMG-II): from individual species to whole genera.</title>
        <authorList>
            <person name="Goeker M."/>
        </authorList>
    </citation>
    <scope>NUCLEOTIDE SEQUENCE [LARGE SCALE GENOMIC DNA]</scope>
    <source>
        <strain evidence="10 11">DSM 23857</strain>
    </source>
</reference>
<dbReference type="GO" id="GO:0006508">
    <property type="term" value="P:proteolysis"/>
    <property type="evidence" value="ECO:0007669"/>
    <property type="project" value="UniProtKB-KW"/>
</dbReference>
<sequence length="830" mass="92925">MRSFLLTILTCLCLFAHAQTSSVPSPAQFLGYELGARFTPHYKVLAYFEKVAATAPNVKILQYGTTYENRPLIVAMISSPENFSKLEDIRTNNLKLTQGSGNPQQPAIVWLSYNVHGNESVSTEASMKTLYQLLQPSSAEWLKNTVVIIDPCLNPDGRERYVNFYNANVGKQYDATRFSREHREPWPGGRPNHYYFDLNRDWAWQSQVESQQRVALYNQWLPQIHVDFHEQGIDNPYYFAPAAEPFHDVITPWQREFQTTIGKNNAKYFDAKGWLYFTREQFDLFYPSYGDTYPLYNGAIGMTYEQGGSGSAGLAVLKRDGDTLTLTERIAHHYTTGLSTVEATSAHAAKVVEQFQAFYKNAKSNPASPYKTYVIKEQGNRERLASLAKLLKNNNIEFGYGANVSAANGFNYFTNKTENFTIEKEDIVINAYQPHSTMLSVLFEPTSRLTDSVTYDITAWALPYAYGIQSYAVKASINPANAEPPAKAAATSASATNYAYLAPWNSVEDVKFLAALLNKGFKVRYSEIAFSANNRQYPAGTLIITRSGNTDFGDFDGQVKAIAAKMKVDLDPIASGMVDKGADFGSGKIRFIKQPKVGLVSGSGISSLGFGEVWHYFDQQLDYPITILNANDVNSTTLRQLDVLILVDGYYSFLNDKGGEFVKDWVNGGGKIVAIEDAAAQMAGGDWGFKLKKEEEKKEKENPYESLKSYEDRERESVKSYVPGAIYKVNLDNTHPLAFGYGNTYFTLKQTDKLYEFLPSGWNVGTIKKDNYLSGFVGVDLKARLKDGLLMGVREMGNGEVVFFADNPIFRSFWESGKLMLSNAVFMVGQ</sequence>
<dbReference type="PROSITE" id="PS52035">
    <property type="entry name" value="PEPTIDASE_M14"/>
    <property type="match status" value="1"/>
</dbReference>
<keyword evidence="3" id="KW-0645">Protease</keyword>
<dbReference type="GO" id="GO:0005615">
    <property type="term" value="C:extracellular space"/>
    <property type="evidence" value="ECO:0007669"/>
    <property type="project" value="TreeGrafter"/>
</dbReference>
<dbReference type="OrthoDB" id="9758209at2"/>
<evidence type="ECO:0000256" key="5">
    <source>
        <dbReference type="ARBA" id="ARBA00022833"/>
    </source>
</evidence>
<keyword evidence="6" id="KW-0482">Metalloprotease</keyword>
<protein>
    <submittedName>
        <fullName evidence="10">Zinc carboxypeptidase</fullName>
    </submittedName>
</protein>
<dbReference type="PANTHER" id="PTHR11705:SF143">
    <property type="entry name" value="SLL0236 PROTEIN"/>
    <property type="match status" value="1"/>
</dbReference>
<comment type="caution">
    <text evidence="10">The sequence shown here is derived from an EMBL/GenBank/DDBJ whole genome shotgun (WGS) entry which is preliminary data.</text>
</comment>
<evidence type="ECO:0000313" key="10">
    <source>
        <dbReference type="EMBL" id="RAJ05259.1"/>
    </source>
</evidence>
<evidence type="ECO:0000256" key="6">
    <source>
        <dbReference type="ARBA" id="ARBA00023049"/>
    </source>
</evidence>
<keyword evidence="4" id="KW-0378">Hydrolase</keyword>
<dbReference type="InterPro" id="IPR029062">
    <property type="entry name" value="Class_I_gatase-like"/>
</dbReference>
<comment type="caution">
    <text evidence="7">Lacks conserved residue(s) required for the propagation of feature annotation.</text>
</comment>
<evidence type="ECO:0000256" key="3">
    <source>
        <dbReference type="ARBA" id="ARBA00022670"/>
    </source>
</evidence>
<evidence type="ECO:0000256" key="8">
    <source>
        <dbReference type="SAM" id="SignalP"/>
    </source>
</evidence>
<dbReference type="RefSeq" id="WP_111598144.1">
    <property type="nucleotide sequence ID" value="NZ_QLLL01000004.1"/>
</dbReference>
<evidence type="ECO:0000256" key="4">
    <source>
        <dbReference type="ARBA" id="ARBA00022801"/>
    </source>
</evidence>
<name>A0A327QL41_9BACT</name>
<keyword evidence="10" id="KW-0121">Carboxypeptidase</keyword>
<feature type="domain" description="Peptidase M14" evidence="9">
    <location>
        <begin position="37"/>
        <end position="359"/>
    </location>
</feature>
<feature type="signal peptide" evidence="8">
    <location>
        <begin position="1"/>
        <end position="18"/>
    </location>
</feature>
<evidence type="ECO:0000256" key="7">
    <source>
        <dbReference type="PROSITE-ProRule" id="PRU01379"/>
    </source>
</evidence>
<dbReference type="PANTHER" id="PTHR11705">
    <property type="entry name" value="PROTEASE FAMILY M14 CARBOXYPEPTIDASE A,B"/>
    <property type="match status" value="1"/>
</dbReference>
<evidence type="ECO:0000313" key="11">
    <source>
        <dbReference type="Proteomes" id="UP000249547"/>
    </source>
</evidence>
<gene>
    <name evidence="10" type="ORF">LX64_02414</name>
</gene>
<evidence type="ECO:0000256" key="1">
    <source>
        <dbReference type="ARBA" id="ARBA00001947"/>
    </source>
</evidence>
<dbReference type="SUPFAM" id="SSF52317">
    <property type="entry name" value="Class I glutamine amidotransferase-like"/>
    <property type="match status" value="1"/>
</dbReference>
<dbReference type="GO" id="GO:0004181">
    <property type="term" value="F:metallocarboxypeptidase activity"/>
    <property type="evidence" value="ECO:0007669"/>
    <property type="project" value="InterPro"/>
</dbReference>
<accession>A0A327QL41</accession>
<dbReference type="Proteomes" id="UP000249547">
    <property type="component" value="Unassembled WGS sequence"/>
</dbReference>